<evidence type="ECO:0000313" key="12">
    <source>
        <dbReference type="Proteomes" id="UP000092508"/>
    </source>
</evidence>
<organism evidence="11 12">
    <name type="scientific">Faucicola atlantae</name>
    <dbReference type="NCBI Taxonomy" id="34059"/>
    <lineage>
        <taxon>Bacteria</taxon>
        <taxon>Pseudomonadati</taxon>
        <taxon>Pseudomonadota</taxon>
        <taxon>Gammaproteobacteria</taxon>
        <taxon>Moraxellales</taxon>
        <taxon>Moraxellaceae</taxon>
        <taxon>Faucicola</taxon>
    </lineage>
</organism>
<comment type="similarity">
    <text evidence="3 9">Belongs to the class-II pyridoxal-phosphate-dependent aminotransferase family. Histidinol-phosphate aminotransferase subfamily.</text>
</comment>
<comment type="cofactor">
    <cofactor evidence="1 9">
        <name>pyridoxal 5'-phosphate</name>
        <dbReference type="ChEBI" id="CHEBI:597326"/>
    </cofactor>
</comment>
<dbReference type="Proteomes" id="UP000092508">
    <property type="component" value="Unassembled WGS sequence"/>
</dbReference>
<dbReference type="GO" id="GO:0004400">
    <property type="term" value="F:histidinol-phosphate transaminase activity"/>
    <property type="evidence" value="ECO:0007669"/>
    <property type="project" value="UniProtKB-UniRule"/>
</dbReference>
<comment type="pathway">
    <text evidence="2 9">Amino-acid biosynthesis; L-histidine biosynthesis; L-histidine from 5-phospho-alpha-D-ribose 1-diphosphate: step 7/9.</text>
</comment>
<evidence type="ECO:0000256" key="4">
    <source>
        <dbReference type="ARBA" id="ARBA00011738"/>
    </source>
</evidence>
<dbReference type="PROSITE" id="PS00599">
    <property type="entry name" value="AA_TRANSFER_CLASS_2"/>
    <property type="match status" value="1"/>
</dbReference>
<dbReference type="PANTHER" id="PTHR43643">
    <property type="entry name" value="HISTIDINOL-PHOSPHATE AMINOTRANSFERASE 2"/>
    <property type="match status" value="1"/>
</dbReference>
<keyword evidence="5 9" id="KW-0032">Aminotransferase</keyword>
<dbReference type="OrthoDB" id="9813612at2"/>
<name>A0A1B8QEZ8_9GAMM</name>
<dbReference type="PANTHER" id="PTHR43643:SF3">
    <property type="entry name" value="HISTIDINOL-PHOSPHATE AMINOTRANSFERASE"/>
    <property type="match status" value="1"/>
</dbReference>
<comment type="subunit">
    <text evidence="4 9">Homodimer.</text>
</comment>
<dbReference type="EC" id="2.6.1.9" evidence="9"/>
<dbReference type="GO" id="GO:0030170">
    <property type="term" value="F:pyridoxal phosphate binding"/>
    <property type="evidence" value="ECO:0007669"/>
    <property type="project" value="InterPro"/>
</dbReference>
<evidence type="ECO:0000256" key="7">
    <source>
        <dbReference type="ARBA" id="ARBA00022898"/>
    </source>
</evidence>
<keyword evidence="9" id="KW-0028">Amino-acid biosynthesis</keyword>
<dbReference type="RefSeq" id="WP_067235091.1">
    <property type="nucleotide sequence ID" value="NZ_CP171125.1"/>
</dbReference>
<dbReference type="InterPro" id="IPR004839">
    <property type="entry name" value="Aminotransferase_I/II_large"/>
</dbReference>
<dbReference type="Pfam" id="PF00155">
    <property type="entry name" value="Aminotran_1_2"/>
    <property type="match status" value="1"/>
</dbReference>
<keyword evidence="6 9" id="KW-0808">Transferase</keyword>
<protein>
    <recommendedName>
        <fullName evidence="9">Histidinol-phosphate aminotransferase</fullName>
        <ecNumber evidence="9">2.6.1.9</ecNumber>
    </recommendedName>
    <alternativeName>
        <fullName evidence="9">Imidazole acetol-phosphate transaminase</fullName>
    </alternativeName>
</protein>
<evidence type="ECO:0000259" key="10">
    <source>
        <dbReference type="Pfam" id="PF00155"/>
    </source>
</evidence>
<feature type="domain" description="Aminotransferase class I/classII large" evidence="10">
    <location>
        <begin position="49"/>
        <end position="373"/>
    </location>
</feature>
<dbReference type="SUPFAM" id="SSF53383">
    <property type="entry name" value="PLP-dependent transferases"/>
    <property type="match status" value="1"/>
</dbReference>
<proteinExistence type="inferred from homology"/>
<dbReference type="InterPro" id="IPR015424">
    <property type="entry name" value="PyrdxlP-dep_Trfase"/>
</dbReference>
<dbReference type="InterPro" id="IPR005861">
    <property type="entry name" value="HisP_aminotrans"/>
</dbReference>
<accession>A0A1B8QEZ8</accession>
<evidence type="ECO:0000256" key="2">
    <source>
        <dbReference type="ARBA" id="ARBA00005011"/>
    </source>
</evidence>
<feature type="modified residue" description="N6-(pyridoxal phosphate)lysine" evidence="9">
    <location>
        <position position="246"/>
    </location>
</feature>
<dbReference type="Gene3D" id="3.40.640.10">
    <property type="entry name" value="Type I PLP-dependent aspartate aminotransferase-like (Major domain)"/>
    <property type="match status" value="1"/>
</dbReference>
<comment type="catalytic activity">
    <reaction evidence="8 9">
        <text>L-histidinol phosphate + 2-oxoglutarate = 3-(imidazol-4-yl)-2-oxopropyl phosphate + L-glutamate</text>
        <dbReference type="Rhea" id="RHEA:23744"/>
        <dbReference type="ChEBI" id="CHEBI:16810"/>
        <dbReference type="ChEBI" id="CHEBI:29985"/>
        <dbReference type="ChEBI" id="CHEBI:57766"/>
        <dbReference type="ChEBI" id="CHEBI:57980"/>
        <dbReference type="EC" id="2.6.1.9"/>
    </reaction>
</comment>
<gene>
    <name evidence="9" type="primary">hisC</name>
    <name evidence="11" type="ORF">A9308_03900</name>
</gene>
<dbReference type="GO" id="GO:0000105">
    <property type="term" value="P:L-histidine biosynthetic process"/>
    <property type="evidence" value="ECO:0007669"/>
    <property type="project" value="UniProtKB-UniRule"/>
</dbReference>
<dbReference type="STRING" id="34059.A9308_03900"/>
<dbReference type="InterPro" id="IPR015421">
    <property type="entry name" value="PyrdxlP-dep_Trfase_major"/>
</dbReference>
<evidence type="ECO:0000256" key="1">
    <source>
        <dbReference type="ARBA" id="ARBA00001933"/>
    </source>
</evidence>
<evidence type="ECO:0000256" key="8">
    <source>
        <dbReference type="ARBA" id="ARBA00047481"/>
    </source>
</evidence>
<dbReference type="EMBL" id="LZMZ01000006">
    <property type="protein sequence ID" value="OBX80486.1"/>
    <property type="molecule type" value="Genomic_DNA"/>
</dbReference>
<evidence type="ECO:0000256" key="3">
    <source>
        <dbReference type="ARBA" id="ARBA00007970"/>
    </source>
</evidence>
<dbReference type="NCBIfam" id="TIGR01141">
    <property type="entry name" value="hisC"/>
    <property type="match status" value="1"/>
</dbReference>
<sequence>MSAARSDLSYFDLPPSDAPHLQGLDALQVYEADVTREDIIREYGVQADDIVKLSSNENPLGCSPHVTLAVALQLGALSRYPDGAGVTLRQYLGDFHGVSADCVTLANGAQDLLALLAAATLSTADGKNQNARMVYAQYALSDYQLASLNVTQQAVCVPAQQYGHDLAVMAEVINATPECRLVLLANPNNPTGTLLTAEAIAKFVARVPSSVLVVIDEAYIEFTPKQTSVRLTQTFDNVVILRTFSKAYGLAGLKIGYAISSPVLAELLKLSRQAMGANVLALAAAQAALADQTFLTDYLAFNAEQRQALYKGLDSLGIEFVPSVANFVMVNVGDGQTVYQALLEQGIVVRVLSSYGLDAWIRVSVGLPEENNRFLDTLAQVLA</sequence>
<evidence type="ECO:0000256" key="6">
    <source>
        <dbReference type="ARBA" id="ARBA00022679"/>
    </source>
</evidence>
<evidence type="ECO:0000313" key="11">
    <source>
        <dbReference type="EMBL" id="OBX80486.1"/>
    </source>
</evidence>
<reference evidence="11 12" key="1">
    <citation type="submission" date="2016-06" db="EMBL/GenBank/DDBJ databases">
        <title>Draft genome of Moraxella atlantae CCUG 66109.</title>
        <authorList>
            <person name="Salva-Serra F."/>
            <person name="Engstrom-Jakobsson H."/>
            <person name="Thorell K."/>
            <person name="Gonzales-Siles L."/>
            <person name="Karlsson R."/>
            <person name="Boulund F."/>
            <person name="Engstrand L."/>
            <person name="Kristiansson E."/>
            <person name="Moore E."/>
        </authorList>
    </citation>
    <scope>NUCLEOTIDE SEQUENCE [LARGE SCALE GENOMIC DNA]</scope>
    <source>
        <strain evidence="11 12">CCUG 66109</strain>
    </source>
</reference>
<dbReference type="InterPro" id="IPR001917">
    <property type="entry name" value="Aminotrans_II_pyridoxalP_BS"/>
</dbReference>
<dbReference type="AlphaFoldDB" id="A0A1B8QEZ8"/>
<evidence type="ECO:0000256" key="9">
    <source>
        <dbReference type="HAMAP-Rule" id="MF_01023"/>
    </source>
</evidence>
<dbReference type="CDD" id="cd00609">
    <property type="entry name" value="AAT_like"/>
    <property type="match status" value="1"/>
</dbReference>
<keyword evidence="9" id="KW-0368">Histidine biosynthesis</keyword>
<dbReference type="InterPro" id="IPR050106">
    <property type="entry name" value="HistidinolP_aminotransfase"/>
</dbReference>
<keyword evidence="7 9" id="KW-0663">Pyridoxal phosphate</keyword>
<comment type="caution">
    <text evidence="11">The sequence shown here is derived from an EMBL/GenBank/DDBJ whole genome shotgun (WGS) entry which is preliminary data.</text>
</comment>
<evidence type="ECO:0000256" key="5">
    <source>
        <dbReference type="ARBA" id="ARBA00022576"/>
    </source>
</evidence>
<dbReference type="Gene3D" id="3.90.1150.10">
    <property type="entry name" value="Aspartate Aminotransferase, domain 1"/>
    <property type="match status" value="1"/>
</dbReference>
<dbReference type="UniPathway" id="UPA00031">
    <property type="reaction ID" value="UER00012"/>
</dbReference>
<dbReference type="InterPro" id="IPR015422">
    <property type="entry name" value="PyrdxlP-dep_Trfase_small"/>
</dbReference>
<dbReference type="HAMAP" id="MF_01023">
    <property type="entry name" value="HisC_aminotrans_2"/>
    <property type="match status" value="1"/>
</dbReference>